<dbReference type="CDD" id="cd00833">
    <property type="entry name" value="PKS"/>
    <property type="match status" value="1"/>
</dbReference>
<dbReference type="EC" id="3.1.2.14" evidence="3"/>
<dbReference type="InterPro" id="IPR011032">
    <property type="entry name" value="GroES-like_sf"/>
</dbReference>
<dbReference type="InterPro" id="IPR016036">
    <property type="entry name" value="Malonyl_transacylase_ACP-bd"/>
</dbReference>
<comment type="caution">
    <text evidence="71">The sequence shown here is derived from an EMBL/GenBank/DDBJ whole genome shotgun (WGS) entry which is preliminary data.</text>
</comment>
<dbReference type="EC" id="4.2.1.59" evidence="6"/>
<dbReference type="Pfam" id="PF00698">
    <property type="entry name" value="Acyl_transf_1"/>
    <property type="match status" value="1"/>
</dbReference>
<evidence type="ECO:0000256" key="19">
    <source>
        <dbReference type="ARBA" id="ARBA00022898"/>
    </source>
</evidence>
<comment type="catalytic activity">
    <reaction evidence="46">
        <text>(2E)-hexenoyl-[ACP] + NADPH + H(+) = hexanoyl-[ACP] + NADP(+)</text>
        <dbReference type="Rhea" id="RHEA:41832"/>
        <dbReference type="Rhea" id="RHEA-COMP:9631"/>
        <dbReference type="Rhea" id="RHEA-COMP:9632"/>
        <dbReference type="ChEBI" id="CHEBI:15378"/>
        <dbReference type="ChEBI" id="CHEBI:57783"/>
        <dbReference type="ChEBI" id="CHEBI:58349"/>
        <dbReference type="ChEBI" id="CHEBI:78458"/>
        <dbReference type="ChEBI" id="CHEBI:78459"/>
    </reaction>
    <physiologicalReaction direction="left-to-right" evidence="46">
        <dbReference type="Rhea" id="RHEA:41833"/>
    </physiologicalReaction>
</comment>
<evidence type="ECO:0000256" key="64">
    <source>
        <dbReference type="ARBA" id="ARBA00049414"/>
    </source>
</evidence>
<comment type="catalytic activity">
    <reaction evidence="44">
        <text>dodecanoyl-[ACP] + malonyl-[ACP] + H(+) = 3-oxotetradecanoyl-[ACP] + holo-[ACP] + CO2</text>
        <dbReference type="Rhea" id="RHEA:41884"/>
        <dbReference type="Rhea" id="RHEA-COMP:9623"/>
        <dbReference type="Rhea" id="RHEA-COMP:9644"/>
        <dbReference type="Rhea" id="RHEA-COMP:9645"/>
        <dbReference type="Rhea" id="RHEA-COMP:9685"/>
        <dbReference type="ChEBI" id="CHEBI:15378"/>
        <dbReference type="ChEBI" id="CHEBI:16526"/>
        <dbReference type="ChEBI" id="CHEBI:64479"/>
        <dbReference type="ChEBI" id="CHEBI:65264"/>
        <dbReference type="ChEBI" id="CHEBI:78449"/>
        <dbReference type="ChEBI" id="CHEBI:78473"/>
    </reaction>
    <physiologicalReaction direction="left-to-right" evidence="44">
        <dbReference type="Rhea" id="RHEA:41885"/>
    </physiologicalReaction>
</comment>
<evidence type="ECO:0000256" key="63">
    <source>
        <dbReference type="ARBA" id="ARBA00049263"/>
    </source>
</evidence>
<dbReference type="Pfam" id="PF00975">
    <property type="entry name" value="Thioesterase"/>
    <property type="match status" value="1"/>
</dbReference>
<keyword evidence="72" id="KW-1185">Reference proteome</keyword>
<evidence type="ECO:0000256" key="53">
    <source>
        <dbReference type="ARBA" id="ARBA00048420"/>
    </source>
</evidence>
<comment type="catalytic activity">
    <reaction evidence="54">
        <text>a fatty acyl-[ACP] + malonyl-[ACP] + H(+) = a 3-oxoacyl-[ACP] + holo-[ACP] + CO2</text>
        <dbReference type="Rhea" id="RHEA:22836"/>
        <dbReference type="Rhea" id="RHEA-COMP:9623"/>
        <dbReference type="Rhea" id="RHEA-COMP:9685"/>
        <dbReference type="Rhea" id="RHEA-COMP:9916"/>
        <dbReference type="Rhea" id="RHEA-COMP:14125"/>
        <dbReference type="ChEBI" id="CHEBI:15378"/>
        <dbReference type="ChEBI" id="CHEBI:16526"/>
        <dbReference type="ChEBI" id="CHEBI:64479"/>
        <dbReference type="ChEBI" id="CHEBI:78449"/>
        <dbReference type="ChEBI" id="CHEBI:78776"/>
        <dbReference type="ChEBI" id="CHEBI:138651"/>
        <dbReference type="EC" id="2.3.1.41"/>
    </reaction>
    <physiologicalReaction direction="left-to-right" evidence="54">
        <dbReference type="Rhea" id="RHEA:22837"/>
    </physiologicalReaction>
</comment>
<comment type="catalytic activity">
    <reaction evidence="63">
        <text>3-oxododecanoyl-[ACP] + NADPH + H(+) = (3R)-hydroxydodecanoyl-[ACP] + NADP(+)</text>
        <dbReference type="Rhea" id="RHEA:41872"/>
        <dbReference type="Rhea" id="RHEA-COMP:9641"/>
        <dbReference type="Rhea" id="RHEA-COMP:9642"/>
        <dbReference type="ChEBI" id="CHEBI:15378"/>
        <dbReference type="ChEBI" id="CHEBI:57783"/>
        <dbReference type="ChEBI" id="CHEBI:58349"/>
        <dbReference type="ChEBI" id="CHEBI:78469"/>
        <dbReference type="ChEBI" id="CHEBI:78470"/>
    </reaction>
    <physiologicalReaction direction="left-to-right" evidence="63">
        <dbReference type="Rhea" id="RHEA:41873"/>
    </physiologicalReaction>
</comment>
<evidence type="ECO:0000256" key="21">
    <source>
        <dbReference type="ARBA" id="ARBA00023002"/>
    </source>
</evidence>
<evidence type="ECO:0000256" key="27">
    <source>
        <dbReference type="ARBA" id="ARBA00023332"/>
    </source>
</evidence>
<comment type="catalytic activity">
    <reaction evidence="39">
        <text>hexanoyl-[ACP] + malonyl-[ACP] + H(+) = 3-oxooctanoyl-[ACP] + holo-[ACP] + CO2</text>
        <dbReference type="Rhea" id="RHEA:41836"/>
        <dbReference type="Rhea" id="RHEA-COMP:9623"/>
        <dbReference type="Rhea" id="RHEA-COMP:9632"/>
        <dbReference type="Rhea" id="RHEA-COMP:9633"/>
        <dbReference type="Rhea" id="RHEA-COMP:9685"/>
        <dbReference type="ChEBI" id="CHEBI:15378"/>
        <dbReference type="ChEBI" id="CHEBI:16526"/>
        <dbReference type="ChEBI" id="CHEBI:64479"/>
        <dbReference type="ChEBI" id="CHEBI:78449"/>
        <dbReference type="ChEBI" id="CHEBI:78459"/>
        <dbReference type="ChEBI" id="CHEBI:78460"/>
    </reaction>
    <physiologicalReaction direction="left-to-right" evidence="39">
        <dbReference type="Rhea" id="RHEA:41837"/>
    </physiologicalReaction>
</comment>
<evidence type="ECO:0000256" key="33">
    <source>
        <dbReference type="ARBA" id="ARBA00023399"/>
    </source>
</evidence>
<dbReference type="InterPro" id="IPR006162">
    <property type="entry name" value="Ppantetheine_attach_site"/>
</dbReference>
<keyword evidence="13" id="KW-0597">Phosphoprotein</keyword>
<evidence type="ECO:0000256" key="36">
    <source>
        <dbReference type="ARBA" id="ARBA00023442"/>
    </source>
</evidence>
<comment type="catalytic activity">
    <reaction evidence="61">
        <text>decanoyl-[ACP] + malonyl-[ACP] + H(+) = 3-oxododecanoyl-[ACP] + holo-[ACP] + CO2</text>
        <dbReference type="Rhea" id="RHEA:41868"/>
        <dbReference type="Rhea" id="RHEA-COMP:9623"/>
        <dbReference type="Rhea" id="RHEA-COMP:9640"/>
        <dbReference type="Rhea" id="RHEA-COMP:9641"/>
        <dbReference type="Rhea" id="RHEA-COMP:9685"/>
        <dbReference type="ChEBI" id="CHEBI:15378"/>
        <dbReference type="ChEBI" id="CHEBI:16526"/>
        <dbReference type="ChEBI" id="CHEBI:64479"/>
        <dbReference type="ChEBI" id="CHEBI:78449"/>
        <dbReference type="ChEBI" id="CHEBI:78468"/>
        <dbReference type="ChEBI" id="CHEBI:78469"/>
    </reaction>
    <physiologicalReaction direction="left-to-right" evidence="61">
        <dbReference type="Rhea" id="RHEA:41869"/>
    </physiologicalReaction>
</comment>
<comment type="pathway">
    <text evidence="1">Lipid metabolism; fatty acid biosynthesis.</text>
</comment>
<dbReference type="EC" id="1.1.1.100" evidence="5"/>
<evidence type="ECO:0000256" key="24">
    <source>
        <dbReference type="ARBA" id="ARBA00023160"/>
    </source>
</evidence>
<evidence type="ECO:0000256" key="34">
    <source>
        <dbReference type="ARBA" id="ARBA00023401"/>
    </source>
</evidence>
<evidence type="ECO:0000256" key="47">
    <source>
        <dbReference type="ARBA" id="ARBA00047953"/>
    </source>
</evidence>
<comment type="catalytic activity">
    <reaction evidence="57">
        <text>holo-[ACP] + acetyl-CoA = acetyl-[ACP] + CoA</text>
        <dbReference type="Rhea" id="RHEA:41788"/>
        <dbReference type="Rhea" id="RHEA-COMP:9621"/>
        <dbReference type="Rhea" id="RHEA-COMP:9685"/>
        <dbReference type="ChEBI" id="CHEBI:57287"/>
        <dbReference type="ChEBI" id="CHEBI:57288"/>
        <dbReference type="ChEBI" id="CHEBI:64479"/>
        <dbReference type="ChEBI" id="CHEBI:78446"/>
        <dbReference type="EC" id="2.3.1.38"/>
    </reaction>
    <physiologicalReaction direction="left-to-right" evidence="57">
        <dbReference type="Rhea" id="RHEA:41789"/>
    </physiologicalReaction>
</comment>
<dbReference type="Gene3D" id="3.40.47.10">
    <property type="match status" value="1"/>
</dbReference>
<dbReference type="Pfam" id="PF21149">
    <property type="entry name" value="FAS_pseudo-KR"/>
    <property type="match status" value="1"/>
</dbReference>
<keyword evidence="22" id="KW-0520">NAD</keyword>
<comment type="catalytic activity">
    <reaction evidence="37">
        <text>acetyl-CoA + n malonyl-CoA + 2n NADPH + 2n H(+) = a long-chain fatty acid + (n+1) CoA + n CO2 + 2n NADP(+).</text>
        <dbReference type="EC" id="2.3.1.85"/>
    </reaction>
</comment>
<dbReference type="SUPFAM" id="SSF52151">
    <property type="entry name" value="FabD/lysophospholipase-like"/>
    <property type="match status" value="1"/>
</dbReference>
<dbReference type="Pfam" id="PF13602">
    <property type="entry name" value="ADH_zinc_N_2"/>
    <property type="match status" value="1"/>
</dbReference>
<dbReference type="InterPro" id="IPR016039">
    <property type="entry name" value="Thiolase-like"/>
</dbReference>
<evidence type="ECO:0000256" key="16">
    <source>
        <dbReference type="ARBA" id="ARBA00022801"/>
    </source>
</evidence>
<dbReference type="Gene3D" id="3.40.366.10">
    <property type="entry name" value="Malonyl-Coenzyme A Acyl Carrier Protein, domain 2"/>
    <property type="match status" value="1"/>
</dbReference>
<evidence type="ECO:0000256" key="45">
    <source>
        <dbReference type="ARBA" id="ARBA00047810"/>
    </source>
</evidence>
<evidence type="ECO:0000259" key="69">
    <source>
        <dbReference type="PROSITE" id="PS50075"/>
    </source>
</evidence>
<organism evidence="71 72">
    <name type="scientific">Labeo rohita</name>
    <name type="common">Indian major carp</name>
    <name type="synonym">Cyprinus rohita</name>
    <dbReference type="NCBI Taxonomy" id="84645"/>
    <lineage>
        <taxon>Eukaryota</taxon>
        <taxon>Metazoa</taxon>
        <taxon>Chordata</taxon>
        <taxon>Craniata</taxon>
        <taxon>Vertebrata</taxon>
        <taxon>Euteleostomi</taxon>
        <taxon>Actinopterygii</taxon>
        <taxon>Neopterygii</taxon>
        <taxon>Teleostei</taxon>
        <taxon>Ostariophysi</taxon>
        <taxon>Cypriniformes</taxon>
        <taxon>Cyprinidae</taxon>
        <taxon>Labeoninae</taxon>
        <taxon>Labeonini</taxon>
        <taxon>Labeo</taxon>
    </lineage>
</organism>
<dbReference type="SUPFAM" id="SSF50129">
    <property type="entry name" value="GroES-like"/>
    <property type="match status" value="1"/>
</dbReference>
<evidence type="ECO:0000256" key="3">
    <source>
        <dbReference type="ARBA" id="ARBA00012480"/>
    </source>
</evidence>
<evidence type="ECO:0000256" key="14">
    <source>
        <dbReference type="ARBA" id="ARBA00022679"/>
    </source>
</evidence>
<keyword evidence="23" id="KW-0443">Lipid metabolism</keyword>
<dbReference type="EMBL" id="JACTAM010000012">
    <property type="protein sequence ID" value="KAI2658348.1"/>
    <property type="molecule type" value="Genomic_DNA"/>
</dbReference>
<dbReference type="InterPro" id="IPR050091">
    <property type="entry name" value="PKS_NRPS_Biosynth_Enz"/>
</dbReference>
<evidence type="ECO:0000256" key="68">
    <source>
        <dbReference type="ARBA" id="ARBA00049533"/>
    </source>
</evidence>
<accession>A0ABQ8M921</accession>
<dbReference type="Proteomes" id="UP000830375">
    <property type="component" value="Unassembled WGS sequence"/>
</dbReference>
<dbReference type="InterPro" id="IPR009081">
    <property type="entry name" value="PP-bd_ACP"/>
</dbReference>
<evidence type="ECO:0000256" key="42">
    <source>
        <dbReference type="ARBA" id="ARBA00047451"/>
    </source>
</evidence>
<dbReference type="InterPro" id="IPR014030">
    <property type="entry name" value="Ketoacyl_synth_N"/>
</dbReference>
<keyword evidence="14" id="KW-0808">Transferase</keyword>
<keyword evidence="18" id="KW-0521">NADP</keyword>
<evidence type="ECO:0000256" key="54">
    <source>
        <dbReference type="ARBA" id="ARBA00048506"/>
    </source>
</evidence>
<evidence type="ECO:0000256" key="49">
    <source>
        <dbReference type="ARBA" id="ARBA00048051"/>
    </source>
</evidence>
<dbReference type="InterPro" id="IPR036736">
    <property type="entry name" value="ACP-like_sf"/>
</dbReference>
<proteinExistence type="predicted"/>
<dbReference type="InterPro" id="IPR042104">
    <property type="entry name" value="PKS_dehydratase_sf"/>
</dbReference>
<dbReference type="CDD" id="cd08954">
    <property type="entry name" value="KR_1_FAS_SDR_x"/>
    <property type="match status" value="1"/>
</dbReference>
<dbReference type="SUPFAM" id="SSF53901">
    <property type="entry name" value="Thiolase-like"/>
    <property type="match status" value="1"/>
</dbReference>
<dbReference type="PANTHER" id="PTHR43775">
    <property type="entry name" value="FATTY ACID SYNTHASE"/>
    <property type="match status" value="1"/>
</dbReference>
<comment type="catalytic activity">
    <reaction evidence="56">
        <text>a 2,3-saturated acyl-[ACP] + NADP(+) = a (2E)-enoyl-[ACP] + NADPH + H(+)</text>
        <dbReference type="Rhea" id="RHEA:22564"/>
        <dbReference type="Rhea" id="RHEA-COMP:9925"/>
        <dbReference type="Rhea" id="RHEA-COMP:9926"/>
        <dbReference type="ChEBI" id="CHEBI:15378"/>
        <dbReference type="ChEBI" id="CHEBI:57783"/>
        <dbReference type="ChEBI" id="CHEBI:58349"/>
        <dbReference type="ChEBI" id="CHEBI:78784"/>
        <dbReference type="ChEBI" id="CHEBI:78785"/>
        <dbReference type="EC" id="1.3.1.39"/>
    </reaction>
    <physiologicalReaction direction="right-to-left" evidence="56">
        <dbReference type="Rhea" id="RHEA:22566"/>
    </physiologicalReaction>
</comment>
<comment type="catalytic activity">
    <reaction evidence="42">
        <text>tetradecanoyl-[ACP] + malonyl-[ACP] + H(+) = 3-oxohexadecanoyl-[ACP] + holo-[ACP] + CO2</text>
        <dbReference type="Rhea" id="RHEA:41900"/>
        <dbReference type="Rhea" id="RHEA-COMP:9623"/>
        <dbReference type="Rhea" id="RHEA-COMP:9648"/>
        <dbReference type="Rhea" id="RHEA-COMP:9649"/>
        <dbReference type="Rhea" id="RHEA-COMP:9685"/>
        <dbReference type="ChEBI" id="CHEBI:15378"/>
        <dbReference type="ChEBI" id="CHEBI:16526"/>
        <dbReference type="ChEBI" id="CHEBI:64479"/>
        <dbReference type="ChEBI" id="CHEBI:78449"/>
        <dbReference type="ChEBI" id="CHEBI:78477"/>
        <dbReference type="ChEBI" id="CHEBI:78478"/>
    </reaction>
    <physiologicalReaction direction="left-to-right" evidence="42">
        <dbReference type="Rhea" id="RHEA:41901"/>
    </physiologicalReaction>
</comment>
<evidence type="ECO:0000256" key="48">
    <source>
        <dbReference type="ARBA" id="ARBA00047961"/>
    </source>
</evidence>
<evidence type="ECO:0000256" key="59">
    <source>
        <dbReference type="ARBA" id="ARBA00048935"/>
    </source>
</evidence>
<dbReference type="CDD" id="cd05195">
    <property type="entry name" value="enoyl_red"/>
    <property type="match status" value="1"/>
</dbReference>
<dbReference type="Gene3D" id="3.10.129.110">
    <property type="entry name" value="Polyketide synthase dehydratase"/>
    <property type="match status" value="1"/>
</dbReference>
<evidence type="ECO:0000256" key="26">
    <source>
        <dbReference type="ARBA" id="ARBA00023268"/>
    </source>
</evidence>
<evidence type="ECO:0000256" key="22">
    <source>
        <dbReference type="ARBA" id="ARBA00023027"/>
    </source>
</evidence>
<dbReference type="PANTHER" id="PTHR43775:SF7">
    <property type="entry name" value="FATTY ACID SYNTHASE"/>
    <property type="match status" value="1"/>
</dbReference>
<dbReference type="SUPFAM" id="SSF53335">
    <property type="entry name" value="S-adenosyl-L-methionine-dependent methyltransferases"/>
    <property type="match status" value="1"/>
</dbReference>
<keyword evidence="25" id="KW-0456">Lyase</keyword>
<dbReference type="InterPro" id="IPR001227">
    <property type="entry name" value="Ac_transferase_dom_sf"/>
</dbReference>
<dbReference type="PROSITE" id="PS50075">
    <property type="entry name" value="CARRIER"/>
    <property type="match status" value="1"/>
</dbReference>
<keyword evidence="19" id="KW-0663">Pyridoxal phosphate</keyword>
<evidence type="ECO:0000256" key="5">
    <source>
        <dbReference type="ARBA" id="ARBA00012948"/>
    </source>
</evidence>
<evidence type="ECO:0000256" key="17">
    <source>
        <dbReference type="ARBA" id="ARBA00022832"/>
    </source>
</evidence>
<evidence type="ECO:0000256" key="60">
    <source>
        <dbReference type="ARBA" id="ARBA00049019"/>
    </source>
</evidence>
<evidence type="ECO:0000256" key="29">
    <source>
        <dbReference type="ARBA" id="ARBA00023373"/>
    </source>
</evidence>
<evidence type="ECO:0000256" key="67">
    <source>
        <dbReference type="ARBA" id="ARBA00049521"/>
    </source>
</evidence>
<comment type="catalytic activity">
    <reaction evidence="49">
        <text>hexadecanoyl-[ACP] + malonyl-[ACP] + H(+) = 3-oxooctadecanoyl-[ACP] + holo-[ACP] + CO2</text>
        <dbReference type="Rhea" id="RHEA:41916"/>
        <dbReference type="Rhea" id="RHEA-COMP:9623"/>
        <dbReference type="Rhea" id="RHEA-COMP:9652"/>
        <dbReference type="Rhea" id="RHEA-COMP:9653"/>
        <dbReference type="Rhea" id="RHEA-COMP:9685"/>
        <dbReference type="ChEBI" id="CHEBI:15378"/>
        <dbReference type="ChEBI" id="CHEBI:16526"/>
        <dbReference type="ChEBI" id="CHEBI:64479"/>
        <dbReference type="ChEBI" id="CHEBI:78449"/>
        <dbReference type="ChEBI" id="CHEBI:78483"/>
        <dbReference type="ChEBI" id="CHEBI:78487"/>
    </reaction>
    <physiologicalReaction direction="left-to-right" evidence="49">
        <dbReference type="Rhea" id="RHEA:41917"/>
    </physiologicalReaction>
</comment>
<dbReference type="InterPro" id="IPR020843">
    <property type="entry name" value="ER"/>
</dbReference>
<evidence type="ECO:0000256" key="43">
    <source>
        <dbReference type="ARBA" id="ARBA00047500"/>
    </source>
</evidence>
<evidence type="ECO:0000256" key="11">
    <source>
        <dbReference type="ARBA" id="ARBA00022450"/>
    </source>
</evidence>
<evidence type="ECO:0000256" key="28">
    <source>
        <dbReference type="ARBA" id="ARBA00023351"/>
    </source>
</evidence>
<protein>
    <recommendedName>
        <fullName evidence="10">Fatty acid synthase</fullName>
        <ecNumber evidence="5">1.1.1.100</ecNumber>
        <ecNumber evidence="2">1.3.1.39</ecNumber>
        <ecNumber evidence="8">2.3.1.38</ecNumber>
        <ecNumber evidence="9">2.3.1.39</ecNumber>
        <ecNumber evidence="7">2.3.1.41</ecNumber>
        <ecNumber evidence="4">2.3.1.85</ecNumber>
        <ecNumber evidence="3">3.1.2.14</ecNumber>
        <ecNumber evidence="6">4.2.1.59</ecNumber>
    </recommendedName>
</protein>
<comment type="catalytic activity">
    <reaction evidence="48">
        <text>acetyl-[ACP] + malonyl-[ACP] + H(+) = 3-oxobutanoyl-[ACP] + holo-[ACP] + CO2</text>
        <dbReference type="Rhea" id="RHEA:41800"/>
        <dbReference type="Rhea" id="RHEA-COMP:9621"/>
        <dbReference type="Rhea" id="RHEA-COMP:9623"/>
        <dbReference type="Rhea" id="RHEA-COMP:9625"/>
        <dbReference type="Rhea" id="RHEA-COMP:9685"/>
        <dbReference type="ChEBI" id="CHEBI:15378"/>
        <dbReference type="ChEBI" id="CHEBI:16526"/>
        <dbReference type="ChEBI" id="CHEBI:64479"/>
        <dbReference type="ChEBI" id="CHEBI:78446"/>
        <dbReference type="ChEBI" id="CHEBI:78449"/>
        <dbReference type="ChEBI" id="CHEBI:78450"/>
    </reaction>
    <physiologicalReaction direction="left-to-right" evidence="48">
        <dbReference type="Rhea" id="RHEA:41801"/>
    </physiologicalReaction>
</comment>
<evidence type="ECO:0000256" key="12">
    <source>
        <dbReference type="ARBA" id="ARBA00022516"/>
    </source>
</evidence>
<feature type="domain" description="Ketosynthase family 3 (KS3)" evidence="70">
    <location>
        <begin position="105"/>
        <end position="510"/>
    </location>
</feature>
<keyword evidence="24" id="KW-0275">Fatty acid biosynthesis</keyword>
<comment type="catalytic activity">
    <reaction evidence="52">
        <text>holo-[ACP] + malonyl-CoA = malonyl-[ACP] + CoA</text>
        <dbReference type="Rhea" id="RHEA:41792"/>
        <dbReference type="Rhea" id="RHEA-COMP:9623"/>
        <dbReference type="Rhea" id="RHEA-COMP:9685"/>
        <dbReference type="ChEBI" id="CHEBI:57287"/>
        <dbReference type="ChEBI" id="CHEBI:57384"/>
        <dbReference type="ChEBI" id="CHEBI:64479"/>
        <dbReference type="ChEBI" id="CHEBI:78449"/>
        <dbReference type="EC" id="2.3.1.39"/>
    </reaction>
    <physiologicalReaction direction="left-to-right" evidence="52">
        <dbReference type="Rhea" id="RHEA:41793"/>
    </physiologicalReaction>
</comment>
<dbReference type="Gene3D" id="3.30.70.3290">
    <property type="match status" value="1"/>
</dbReference>
<evidence type="ECO:0000256" key="56">
    <source>
        <dbReference type="ARBA" id="ARBA00048650"/>
    </source>
</evidence>
<evidence type="ECO:0000313" key="71">
    <source>
        <dbReference type="EMBL" id="KAI2658348.1"/>
    </source>
</evidence>
<comment type="catalytic activity">
    <reaction evidence="29">
        <text>(3R)-hydroxyhexanoyl-[ACP] = (2E)-hexenoyl-[ACP] + H2O</text>
        <dbReference type="Rhea" id="RHEA:41828"/>
        <dbReference type="Rhea" id="RHEA-COMP:9630"/>
        <dbReference type="Rhea" id="RHEA-COMP:9631"/>
        <dbReference type="ChEBI" id="CHEBI:15377"/>
        <dbReference type="ChEBI" id="CHEBI:78457"/>
        <dbReference type="ChEBI" id="CHEBI:78458"/>
    </reaction>
    <physiologicalReaction direction="left-to-right" evidence="29">
        <dbReference type="Rhea" id="RHEA:41829"/>
    </physiologicalReaction>
</comment>
<comment type="catalytic activity">
    <reaction evidence="27">
        <text>(3R)-hydroxyoctanoyl-[ACP] = (2E)-octenoyl-[ACP] + H2O</text>
        <dbReference type="Rhea" id="RHEA:41844"/>
        <dbReference type="Rhea" id="RHEA-COMP:9634"/>
        <dbReference type="Rhea" id="RHEA-COMP:9635"/>
        <dbReference type="ChEBI" id="CHEBI:15377"/>
        <dbReference type="ChEBI" id="CHEBI:78461"/>
        <dbReference type="ChEBI" id="CHEBI:78462"/>
    </reaction>
    <physiologicalReaction direction="left-to-right" evidence="27">
        <dbReference type="Rhea" id="RHEA:41845"/>
    </physiologicalReaction>
</comment>
<evidence type="ECO:0000256" key="32">
    <source>
        <dbReference type="ARBA" id="ARBA00023398"/>
    </source>
</evidence>
<evidence type="ECO:0000256" key="46">
    <source>
        <dbReference type="ARBA" id="ARBA00047897"/>
    </source>
</evidence>
<comment type="catalytic activity">
    <reaction evidence="60">
        <text>(2E)-octadecenoyl-[ACP] + NADPH + H(+) = octadecanoyl-[ACP] + NADP(+)</text>
        <dbReference type="Rhea" id="RHEA:41928"/>
        <dbReference type="Rhea" id="RHEA-COMP:9655"/>
        <dbReference type="Rhea" id="RHEA-COMP:9656"/>
        <dbReference type="ChEBI" id="CHEBI:15378"/>
        <dbReference type="ChEBI" id="CHEBI:57783"/>
        <dbReference type="ChEBI" id="CHEBI:58349"/>
        <dbReference type="ChEBI" id="CHEBI:78489"/>
        <dbReference type="ChEBI" id="CHEBI:78495"/>
    </reaction>
    <physiologicalReaction direction="left-to-right" evidence="60">
        <dbReference type="Rhea" id="RHEA:41929"/>
    </physiologicalReaction>
</comment>
<comment type="catalytic activity">
    <reaction evidence="67">
        <text>(2E)-decenoyl-[ACP] + NADPH + H(+) = decanoyl-[ACP] + NADP(+)</text>
        <dbReference type="Rhea" id="RHEA:41864"/>
        <dbReference type="Rhea" id="RHEA-COMP:9639"/>
        <dbReference type="Rhea" id="RHEA-COMP:9640"/>
        <dbReference type="ChEBI" id="CHEBI:15378"/>
        <dbReference type="ChEBI" id="CHEBI:57783"/>
        <dbReference type="ChEBI" id="CHEBI:58349"/>
        <dbReference type="ChEBI" id="CHEBI:78467"/>
        <dbReference type="ChEBI" id="CHEBI:78468"/>
    </reaction>
    <physiologicalReaction direction="left-to-right" evidence="67">
        <dbReference type="Rhea" id="RHEA:41865"/>
    </physiologicalReaction>
</comment>
<dbReference type="PROSITE" id="PS00012">
    <property type="entry name" value="PHOSPHOPANTETHEINE"/>
    <property type="match status" value="1"/>
</dbReference>
<dbReference type="Pfam" id="PF00109">
    <property type="entry name" value="ketoacyl-synt"/>
    <property type="match status" value="1"/>
</dbReference>
<keyword evidence="16" id="KW-0378">Hydrolase</keyword>
<dbReference type="Pfam" id="PF00550">
    <property type="entry name" value="PP-binding"/>
    <property type="match status" value="1"/>
</dbReference>
<dbReference type="SUPFAM" id="SSF51735">
    <property type="entry name" value="NAD(P)-binding Rossmann-fold domains"/>
    <property type="match status" value="2"/>
</dbReference>
<keyword evidence="12" id="KW-0444">Lipid biosynthesis</keyword>
<comment type="catalytic activity">
    <reaction evidence="65">
        <text>3-oxooctanoyl-[ACP] + NADPH + H(+) = (3R)-hydroxyoctanoyl-[ACP] + NADP(+)</text>
        <dbReference type="Rhea" id="RHEA:41840"/>
        <dbReference type="Rhea" id="RHEA-COMP:9633"/>
        <dbReference type="Rhea" id="RHEA-COMP:9634"/>
        <dbReference type="ChEBI" id="CHEBI:15378"/>
        <dbReference type="ChEBI" id="CHEBI:57783"/>
        <dbReference type="ChEBI" id="CHEBI:58349"/>
        <dbReference type="ChEBI" id="CHEBI:78460"/>
        <dbReference type="ChEBI" id="CHEBI:78461"/>
    </reaction>
    <physiologicalReaction direction="left-to-right" evidence="65">
        <dbReference type="Rhea" id="RHEA:41841"/>
    </physiologicalReaction>
</comment>
<dbReference type="InterPro" id="IPR029058">
    <property type="entry name" value="AB_hydrolase_fold"/>
</dbReference>
<evidence type="ECO:0000256" key="57">
    <source>
        <dbReference type="ARBA" id="ARBA00048691"/>
    </source>
</evidence>
<evidence type="ECO:0000256" key="25">
    <source>
        <dbReference type="ARBA" id="ARBA00023239"/>
    </source>
</evidence>
<evidence type="ECO:0000256" key="1">
    <source>
        <dbReference type="ARBA" id="ARBA00005194"/>
    </source>
</evidence>
<dbReference type="PROSITE" id="PS00606">
    <property type="entry name" value="KS3_1"/>
    <property type="match status" value="1"/>
</dbReference>
<keyword evidence="17" id="KW-0276">Fatty acid metabolism</keyword>
<evidence type="ECO:0000256" key="15">
    <source>
        <dbReference type="ARBA" id="ARBA00022799"/>
    </source>
</evidence>
<dbReference type="InterPro" id="IPR029063">
    <property type="entry name" value="SAM-dependent_MTases_sf"/>
</dbReference>
<comment type="catalytic activity">
    <reaction evidence="47">
        <text>3-oxobutanoyl-[ACP] + NADPH + H(+) = (3R)-hydroxybutanoyl-[ACP] + NADP(+)</text>
        <dbReference type="Rhea" id="RHEA:41804"/>
        <dbReference type="Rhea" id="RHEA-COMP:9625"/>
        <dbReference type="Rhea" id="RHEA-COMP:9626"/>
        <dbReference type="ChEBI" id="CHEBI:15378"/>
        <dbReference type="ChEBI" id="CHEBI:57783"/>
        <dbReference type="ChEBI" id="CHEBI:58349"/>
        <dbReference type="ChEBI" id="CHEBI:78450"/>
        <dbReference type="ChEBI" id="CHEBI:78451"/>
    </reaction>
    <physiologicalReaction direction="left-to-right" evidence="47">
        <dbReference type="Rhea" id="RHEA:41805"/>
    </physiologicalReaction>
</comment>
<dbReference type="SUPFAM" id="SSF55048">
    <property type="entry name" value="Probable ACP-binding domain of malonyl-CoA ACP transacylase"/>
    <property type="match status" value="1"/>
</dbReference>
<dbReference type="InterPro" id="IPR020841">
    <property type="entry name" value="PKS_Beta-ketoAc_synthase_dom"/>
</dbReference>
<evidence type="ECO:0000256" key="18">
    <source>
        <dbReference type="ARBA" id="ARBA00022857"/>
    </source>
</evidence>
<evidence type="ECO:0000256" key="51">
    <source>
        <dbReference type="ARBA" id="ARBA00048289"/>
    </source>
</evidence>
<dbReference type="Gene3D" id="3.40.50.150">
    <property type="entry name" value="Vaccinia Virus protein VP39"/>
    <property type="match status" value="1"/>
</dbReference>
<dbReference type="SMART" id="SM00829">
    <property type="entry name" value="PKS_ER"/>
    <property type="match status" value="1"/>
</dbReference>
<dbReference type="Pfam" id="PF02801">
    <property type="entry name" value="Ketoacyl-synt_C"/>
    <property type="match status" value="1"/>
</dbReference>
<evidence type="ECO:0000256" key="10">
    <source>
        <dbReference type="ARBA" id="ARBA00018769"/>
    </source>
</evidence>
<evidence type="ECO:0000256" key="65">
    <source>
        <dbReference type="ARBA" id="ARBA00049422"/>
    </source>
</evidence>
<evidence type="ECO:0000256" key="39">
    <source>
        <dbReference type="ARBA" id="ARBA00047394"/>
    </source>
</evidence>
<comment type="catalytic activity">
    <reaction evidence="58">
        <text>hexadecanoyl-[ACP] + H2O = hexadecanoate + holo-[ACP] + H(+)</text>
        <dbReference type="Rhea" id="RHEA:41932"/>
        <dbReference type="Rhea" id="RHEA-COMP:9652"/>
        <dbReference type="Rhea" id="RHEA-COMP:9685"/>
        <dbReference type="ChEBI" id="CHEBI:7896"/>
        <dbReference type="ChEBI" id="CHEBI:15377"/>
        <dbReference type="ChEBI" id="CHEBI:15378"/>
        <dbReference type="ChEBI" id="CHEBI:64479"/>
        <dbReference type="ChEBI" id="CHEBI:78483"/>
        <dbReference type="EC" id="3.1.2.14"/>
    </reaction>
    <physiologicalReaction direction="left-to-right" evidence="58">
        <dbReference type="Rhea" id="RHEA:41933"/>
    </physiologicalReaction>
</comment>
<evidence type="ECO:0000256" key="66">
    <source>
        <dbReference type="ARBA" id="ARBA00049449"/>
    </source>
</evidence>
<dbReference type="InterPro" id="IPR001031">
    <property type="entry name" value="Thioesterase"/>
</dbReference>
<dbReference type="SMART" id="SM00825">
    <property type="entry name" value="PKS_KS"/>
    <property type="match status" value="1"/>
</dbReference>
<evidence type="ECO:0000313" key="72">
    <source>
        <dbReference type="Proteomes" id="UP000830375"/>
    </source>
</evidence>
<evidence type="ECO:0000256" key="9">
    <source>
        <dbReference type="ARBA" id="ARBA00013258"/>
    </source>
</evidence>
<comment type="catalytic activity">
    <reaction evidence="59">
        <text>3-oxotetradecanoyl-[ACP] + NADPH + H(+) = (3R)-hydroxytetradecanoyl-[ACP] + NADP(+)</text>
        <dbReference type="Rhea" id="RHEA:41888"/>
        <dbReference type="Rhea" id="RHEA-COMP:9645"/>
        <dbReference type="Rhea" id="RHEA-COMP:9646"/>
        <dbReference type="ChEBI" id="CHEBI:15378"/>
        <dbReference type="ChEBI" id="CHEBI:57783"/>
        <dbReference type="ChEBI" id="CHEBI:58349"/>
        <dbReference type="ChEBI" id="CHEBI:78473"/>
        <dbReference type="ChEBI" id="CHEBI:78474"/>
    </reaction>
    <physiologicalReaction direction="left-to-right" evidence="59">
        <dbReference type="Rhea" id="RHEA:41889"/>
    </physiologicalReaction>
</comment>
<dbReference type="SMART" id="SM00823">
    <property type="entry name" value="PKS_PP"/>
    <property type="match status" value="1"/>
</dbReference>
<dbReference type="SMART" id="SM00827">
    <property type="entry name" value="PKS_AT"/>
    <property type="match status" value="1"/>
</dbReference>
<dbReference type="EC" id="2.3.1.38" evidence="8"/>
<gene>
    <name evidence="71" type="ORF">H4Q32_016395</name>
</gene>
<dbReference type="EC" id="2.3.1.85" evidence="4"/>
<comment type="catalytic activity">
    <reaction evidence="30">
        <text>(3R)-hydroxydecanoyl-[ACP] = (2E)-decenoyl-[ACP] + H2O</text>
        <dbReference type="Rhea" id="RHEA:41860"/>
        <dbReference type="Rhea" id="RHEA-COMP:9638"/>
        <dbReference type="Rhea" id="RHEA-COMP:9639"/>
        <dbReference type="ChEBI" id="CHEBI:15377"/>
        <dbReference type="ChEBI" id="CHEBI:78466"/>
        <dbReference type="ChEBI" id="CHEBI:78467"/>
    </reaction>
    <physiologicalReaction direction="left-to-right" evidence="30">
        <dbReference type="Rhea" id="RHEA:41861"/>
    </physiologicalReaction>
</comment>
<comment type="catalytic activity">
    <reaction evidence="41">
        <text>3-oxodecanoyl-[ACP] + NADPH + H(+) = (3R)-hydroxydecanoyl-[ACP] + NADP(+)</text>
        <dbReference type="Rhea" id="RHEA:41856"/>
        <dbReference type="Rhea" id="RHEA-COMP:9637"/>
        <dbReference type="Rhea" id="RHEA-COMP:9638"/>
        <dbReference type="ChEBI" id="CHEBI:15378"/>
        <dbReference type="ChEBI" id="CHEBI:57783"/>
        <dbReference type="ChEBI" id="CHEBI:58349"/>
        <dbReference type="ChEBI" id="CHEBI:78464"/>
        <dbReference type="ChEBI" id="CHEBI:78466"/>
    </reaction>
    <physiologicalReaction direction="left-to-right" evidence="41">
        <dbReference type="Rhea" id="RHEA:41857"/>
    </physiologicalReaction>
</comment>
<evidence type="ECO:0000259" key="70">
    <source>
        <dbReference type="PROSITE" id="PS52004"/>
    </source>
</evidence>
<feature type="domain" description="Carrier" evidence="69">
    <location>
        <begin position="2165"/>
        <end position="2245"/>
    </location>
</feature>
<comment type="catalytic activity">
    <reaction evidence="66">
        <text>butanoyl-[ACP] + malonyl-[ACP] + H(+) = 3-oxohexanoyl-[ACP] + holo-[ACP] + CO2</text>
        <dbReference type="Rhea" id="RHEA:41820"/>
        <dbReference type="Rhea" id="RHEA-COMP:9623"/>
        <dbReference type="Rhea" id="RHEA-COMP:9628"/>
        <dbReference type="Rhea" id="RHEA-COMP:9629"/>
        <dbReference type="Rhea" id="RHEA-COMP:9685"/>
        <dbReference type="ChEBI" id="CHEBI:15378"/>
        <dbReference type="ChEBI" id="CHEBI:16526"/>
        <dbReference type="ChEBI" id="CHEBI:64479"/>
        <dbReference type="ChEBI" id="CHEBI:78449"/>
        <dbReference type="ChEBI" id="CHEBI:78454"/>
        <dbReference type="ChEBI" id="CHEBI:78456"/>
    </reaction>
    <physiologicalReaction direction="left-to-right" evidence="66">
        <dbReference type="Rhea" id="RHEA:41821"/>
    </physiologicalReaction>
</comment>
<comment type="function">
    <text evidence="36">Fatty acid synthetase is a multifunctional enzyme that catalyzes the de novo biosynthesis of long-chain saturated fatty acids starting from acetyl-CoA and malonyl-CoA in the presence of NADPH. This multifunctional protein contains 7 catalytic activities and a site for the binding of the prosthetic group 4'-phosphopantetheine of the acyl carrier protein ([ACP]) domain.</text>
</comment>
<comment type="catalytic activity">
    <reaction evidence="35">
        <text>(3R)-hydroxybutanoyl-[ACP] = (2E)-butenoyl-[ACP] + H2O</text>
        <dbReference type="Rhea" id="RHEA:41808"/>
        <dbReference type="Rhea" id="RHEA-COMP:9626"/>
        <dbReference type="Rhea" id="RHEA-COMP:9627"/>
        <dbReference type="ChEBI" id="CHEBI:15377"/>
        <dbReference type="ChEBI" id="CHEBI:78451"/>
        <dbReference type="ChEBI" id="CHEBI:78453"/>
    </reaction>
    <physiologicalReaction direction="left-to-right" evidence="35">
        <dbReference type="Rhea" id="RHEA:41809"/>
    </physiologicalReaction>
</comment>
<evidence type="ECO:0000256" key="61">
    <source>
        <dbReference type="ARBA" id="ARBA00049109"/>
    </source>
</evidence>
<sequence length="2530" mass="276102">MLHAEFTQFQIVCKPQTHNPRVALNLNLLAQTRESRNLCCCACDHTGMNSSNPVFLVAFFLCGGRKSAHHWLRLQPSLLSHWTAPQSQTVSPCGVASEDVRHLNETDTGTQKGESRLPESNNLEEFWQNLFNGVDMVTEDDRRWKPGLYGLPRRNGKLKEIDRFDAAFFGVHPKQAHTMDPQLRLMLEISYEAIVDGGINPVSMRGSKTGVYIGVSGSEAGEAFSKDPEELLGYSMTGCQRAMFANRLSYFFDFSGPSTAIDTACSSSLLALENAFNAIRHGQCDAALVGGVNLLLKPNTSVQFMKLGMLSPEGTCKSFDASGNGYCRAEAAVAVLVTKKSMAKRIYATVLNAGNNTDGYKEQGVTFPSGEMQQRLVRSLYEEANISPEQVEYVEAHGTGTKVGDPQEVNGIVSVFCQSQRDPLLIGSTKSNMGHPEPASGLAALAKVVLSLEHGVWAPNIHFHDPNPDIPALTDGRVRVVSEPIPVRGGIVGINSFGFGGSNVHVILRPHGSKSLAQAAEPSVPRLLQASGRTEEAVTSLLKNAQQYKDNPSYLSLLNDVSGVPTASMPYRGYALIGAQGELTEVQQNQPTPRPLWLRFRVGMGTQWAGMGRTLMQLPEFRESIQRSDVALKDTGLCVSRLLMDADESTFEDTVHAFVGLAAIQVAQIDMLQKMGLRPDGIVGHSVGELACGYADGSLSHSEAILAAYWRGRCIKEANLPPGGMAAVGLTWEECKAQCPQGVVPACHNAEDTVTISGPQDSVSKFVAQLKESGVFAKEVRSAGVAFHSYYMASLAPALLSALQKVIKNPRPRSPRWISTSIPQADWESPLALYSSAEYHVNNLVSPVLFQEGLSFVPDNAVVVEIAPHALLQAILKRSLKPTCSILPLMKRGHANNLEFFLSHVGKIYMNGINVDSNKLYPAVEYPVPSGTPLISPQIQWDHSQVWDVPKVEDFPAGSGGSTSATVYNIDMNPESPDYYMIGHCIDGRVLYPATGYLVLAWRTLMRSLGSVQLEVRLMPATNRFEVSENGNLAVSGKVSVLEDAGLDAFHAVLNKPMTVDKEDPKLLLKSGDIYKELRLRGYDYGKTFQGILESNNAGDHGKLHWTGNWVTFLDTMLQMIVVGLPGRSLRLPTRIRSVCVDPKLHEERVNEYSDDQKAVDVHVDRCLDSITAGGVQICGLHATVAPRRQQQQAPPTLEEFAFVPYRLQRKLANQGVKVSIPGLEGATEGQLIGAEAEKGLLRLLTVLCGLELNGNLRSELEQTVEKERDCLLQDPLLNGLLDSQALRHCLDTALENSTPGKLKVVEALSAEGRVFSRAVGLLNIQPMLRLDYTASDVSADQLSANQSSLEEQGISTAQWDPLQGPATGGLNGADLVVCNCATGHTANPGLLLENLTSAAREGGFVLIHTLLRGDTLGETVAFLTSQNNQEGLLTQTEWEELFQKASLNVVMLRKSYYGSALFLCHRRQESPQDQPIFVVSTLAESSDIPVWLTATKVHNGVVGMVNCLRQEPGGNRIRCAFVSNLSKGAEVPSLVPTQKEMKALLKKDLVMNVYRDGLWGVFRHQLLTQDLSEELTEQAYVNVLTRGDLSSLRWIASPLRHFVPSNPNVQLCRVYYSSLNFRDIMLATGKLPPDAIPGDIALQQCMLGMEFSGRDPSGRRVMGLLPAKGLATCVDADKRFLWDVPSSWTLEQAASVPVVYATAYYSLVVRGRLRPGESVLIHSGSGGVGQAAIAIALSMRCKVFTTVGSGEKKAYLQERFPQLTAESFANSRDASFEQHVMLQTQGKGVDLVLNSLAEEKLQASLRCLARHGRFLEIGKYDLSNNTPLGMALFLKNVAFHGILLDALFEEGNREWEEVSELLKKGIASGVVQPLRTTVFERNQVEDAFRYMAQGKHIGKVLLQVRSEETSSTVSSASPLSIPAICRTFFPASLSYIITGGLGGFGLELAQWLTERGARKLVLTSRSGIRNAKRVREWQAMGIQVLVSTSDVSSVSGTERLITEACRLGPVGGIFHLAMVLKDGMLENLTPQHFIDVNRPKYDGTIHLDSVTRQKCPELQHFVVFSSVSCGRGNAGQSNYGFANSTMERICEQRRHDNLPGLAIQWGAIGDVGVVLETMGGNDAVIGGTLPQRMSSCLEVLDRFLCQQRPVMSSFVLAEKVVVAKGEGSGQRDLVEAVAHILGVRDVNSLNADASLADLGLDSLMGVEVRQTLERDYDIVMAMREIRQLTINKLRELSSQSGGKEEARAAPAKRSGAQALLESDLSRMLVNPDSPTVASLNEVQSAERPLFLVHPIEGSIAAFRTLTSKLSVPCYGLQCTKAAPLDSIQSLAAYYVECVRQVQPEGPYRIAGYSFGACVAFEMCSQLQAAKCPVEYLFLFDGSHSYVAAYTQSYRAKLTPGKESEAETEALCAFIQQFTGTEYNKLLETLLPLSDLEARVNKAVDLITSSHKNVSRDMLHFAASTFYHKLKAADRYVPTSKYHGNVCDGKVSVHVIEGDHRTFLEGEGVESISGIIHSSFAEPRVSTREG</sequence>
<keyword evidence="20" id="KW-0007">Acetylation</keyword>
<comment type="catalytic activity">
    <reaction evidence="55">
        <text>3-oxohexanoyl-[ACP] + NADPH + H(+) = (3R)-hydroxyhexanoyl-[ACP] + NADP(+)</text>
        <dbReference type="Rhea" id="RHEA:41824"/>
        <dbReference type="Rhea" id="RHEA-COMP:9629"/>
        <dbReference type="Rhea" id="RHEA-COMP:9630"/>
        <dbReference type="ChEBI" id="CHEBI:15378"/>
        <dbReference type="ChEBI" id="CHEBI:57783"/>
        <dbReference type="ChEBI" id="CHEBI:58349"/>
        <dbReference type="ChEBI" id="CHEBI:78456"/>
        <dbReference type="ChEBI" id="CHEBI:78457"/>
    </reaction>
    <physiologicalReaction direction="left-to-right" evidence="55">
        <dbReference type="Rhea" id="RHEA:41825"/>
    </physiologicalReaction>
</comment>
<comment type="catalytic activity">
    <reaction evidence="50">
        <text>(2E)-dodecenoyl-[ACP] + NADPH + H(+) = dodecanoyl-[ACP] + NADP(+)</text>
        <dbReference type="Rhea" id="RHEA:41880"/>
        <dbReference type="Rhea" id="RHEA-COMP:9643"/>
        <dbReference type="Rhea" id="RHEA-COMP:9644"/>
        <dbReference type="ChEBI" id="CHEBI:15378"/>
        <dbReference type="ChEBI" id="CHEBI:57783"/>
        <dbReference type="ChEBI" id="CHEBI:58349"/>
        <dbReference type="ChEBI" id="CHEBI:65264"/>
        <dbReference type="ChEBI" id="CHEBI:78472"/>
    </reaction>
    <physiologicalReaction direction="left-to-right" evidence="50">
        <dbReference type="Rhea" id="RHEA:41881"/>
    </physiologicalReaction>
</comment>
<comment type="catalytic activity">
    <reaction evidence="64">
        <text>3-oxohexadecanoyl-[ACP] + NADPH + H(+) = (3R)-hydroxyhexadecanoyl-[ACP] + NADP(+)</text>
        <dbReference type="Rhea" id="RHEA:41904"/>
        <dbReference type="Rhea" id="RHEA-COMP:9649"/>
        <dbReference type="Rhea" id="RHEA-COMP:9650"/>
        <dbReference type="ChEBI" id="CHEBI:15378"/>
        <dbReference type="ChEBI" id="CHEBI:57783"/>
        <dbReference type="ChEBI" id="CHEBI:58349"/>
        <dbReference type="ChEBI" id="CHEBI:78478"/>
        <dbReference type="ChEBI" id="CHEBI:78480"/>
    </reaction>
    <physiologicalReaction direction="left-to-right" evidence="64">
        <dbReference type="Rhea" id="RHEA:41905"/>
    </physiologicalReaction>
</comment>
<dbReference type="Gene3D" id="3.40.50.720">
    <property type="entry name" value="NAD(P)-binding Rossmann-like Domain"/>
    <property type="match status" value="1"/>
</dbReference>
<evidence type="ECO:0000256" key="44">
    <source>
        <dbReference type="ARBA" id="ARBA00047578"/>
    </source>
</evidence>
<keyword evidence="21" id="KW-0560">Oxidoreductase</keyword>
<dbReference type="Gene3D" id="3.40.50.1820">
    <property type="entry name" value="alpha/beta hydrolase"/>
    <property type="match status" value="1"/>
</dbReference>
<evidence type="ECO:0000256" key="13">
    <source>
        <dbReference type="ARBA" id="ARBA00022553"/>
    </source>
</evidence>
<evidence type="ECO:0000256" key="7">
    <source>
        <dbReference type="ARBA" id="ARBA00013191"/>
    </source>
</evidence>
<evidence type="ECO:0000256" key="2">
    <source>
        <dbReference type="ARBA" id="ARBA00012004"/>
    </source>
</evidence>
<dbReference type="Gene3D" id="3.90.180.10">
    <property type="entry name" value="Medium-chain alcohol dehydrogenases, catalytic domain"/>
    <property type="match status" value="1"/>
</dbReference>
<evidence type="ECO:0000256" key="40">
    <source>
        <dbReference type="ARBA" id="ARBA00047400"/>
    </source>
</evidence>
<comment type="catalytic activity">
    <reaction evidence="45">
        <text>(2E)-hexadecenoyl-[ACP] + NADPH + H(+) = hexadecanoyl-[ACP] + NADP(+)</text>
        <dbReference type="Rhea" id="RHEA:41912"/>
        <dbReference type="Rhea" id="RHEA-COMP:9651"/>
        <dbReference type="Rhea" id="RHEA-COMP:9652"/>
        <dbReference type="ChEBI" id="CHEBI:15378"/>
        <dbReference type="ChEBI" id="CHEBI:57783"/>
        <dbReference type="ChEBI" id="CHEBI:58349"/>
        <dbReference type="ChEBI" id="CHEBI:78481"/>
        <dbReference type="ChEBI" id="CHEBI:78483"/>
    </reaction>
    <physiologicalReaction direction="left-to-right" evidence="45">
        <dbReference type="Rhea" id="RHEA:41913"/>
    </physiologicalReaction>
</comment>
<comment type="catalytic activity">
    <reaction evidence="51">
        <text>tetradecanoyl-[ACP] + H2O = tetradecanoate + holo-[ACP] + H(+)</text>
        <dbReference type="Rhea" id="RHEA:30123"/>
        <dbReference type="Rhea" id="RHEA-COMP:9648"/>
        <dbReference type="Rhea" id="RHEA-COMP:9685"/>
        <dbReference type="ChEBI" id="CHEBI:15377"/>
        <dbReference type="ChEBI" id="CHEBI:15378"/>
        <dbReference type="ChEBI" id="CHEBI:30807"/>
        <dbReference type="ChEBI" id="CHEBI:64479"/>
        <dbReference type="ChEBI" id="CHEBI:78477"/>
        <dbReference type="EC" id="3.1.2.14"/>
    </reaction>
    <physiologicalReaction direction="left-to-right" evidence="51">
        <dbReference type="Rhea" id="RHEA:30124"/>
    </physiologicalReaction>
</comment>
<dbReference type="Pfam" id="PF16197">
    <property type="entry name" value="KAsynt_C_assoc"/>
    <property type="match status" value="1"/>
</dbReference>
<evidence type="ECO:0000256" key="30">
    <source>
        <dbReference type="ARBA" id="ARBA00023388"/>
    </source>
</evidence>
<comment type="catalytic activity">
    <reaction evidence="28">
        <text>(3R)-hydroxydodecanoyl-[ACP] = (2E)-dodecenoyl-[ACP] + H2O</text>
        <dbReference type="Rhea" id="RHEA:41876"/>
        <dbReference type="Rhea" id="RHEA-COMP:9642"/>
        <dbReference type="Rhea" id="RHEA-COMP:9643"/>
        <dbReference type="ChEBI" id="CHEBI:15377"/>
        <dbReference type="ChEBI" id="CHEBI:78470"/>
        <dbReference type="ChEBI" id="CHEBI:78472"/>
    </reaction>
    <physiologicalReaction direction="left-to-right" evidence="28">
        <dbReference type="Rhea" id="RHEA:41877"/>
    </physiologicalReaction>
</comment>
<evidence type="ECO:0000256" key="50">
    <source>
        <dbReference type="ARBA" id="ARBA00048281"/>
    </source>
</evidence>
<evidence type="ECO:0000256" key="23">
    <source>
        <dbReference type="ARBA" id="ARBA00023098"/>
    </source>
</evidence>
<dbReference type="InterPro" id="IPR057326">
    <property type="entry name" value="KR_dom"/>
</dbReference>
<dbReference type="SUPFAM" id="SSF47336">
    <property type="entry name" value="ACP-like"/>
    <property type="match status" value="1"/>
</dbReference>
<evidence type="ECO:0000256" key="4">
    <source>
        <dbReference type="ARBA" id="ARBA00012873"/>
    </source>
</evidence>
<dbReference type="EC" id="2.3.1.41" evidence="7"/>
<evidence type="ECO:0000256" key="41">
    <source>
        <dbReference type="ARBA" id="ARBA00047440"/>
    </source>
</evidence>
<dbReference type="InterPro" id="IPR016035">
    <property type="entry name" value="Acyl_Trfase/lysoPLipase"/>
</dbReference>
<comment type="catalytic activity">
    <reaction evidence="53">
        <text>(2E)-octenoyl-[ACP] + NADPH + H(+) = octanoyl-[ACP] + NADP(+)</text>
        <dbReference type="Rhea" id="RHEA:41848"/>
        <dbReference type="Rhea" id="RHEA-COMP:9635"/>
        <dbReference type="Rhea" id="RHEA-COMP:9636"/>
        <dbReference type="ChEBI" id="CHEBI:15378"/>
        <dbReference type="ChEBI" id="CHEBI:57783"/>
        <dbReference type="ChEBI" id="CHEBI:58349"/>
        <dbReference type="ChEBI" id="CHEBI:78462"/>
        <dbReference type="ChEBI" id="CHEBI:78463"/>
    </reaction>
    <physiologicalReaction direction="left-to-right" evidence="53">
        <dbReference type="Rhea" id="RHEA:41849"/>
    </physiologicalReaction>
</comment>
<comment type="catalytic activity">
    <reaction evidence="43">
        <text>(2E)-butenoyl-[ACP] + NADPH + H(+) = butanoyl-[ACP] + NADP(+)</text>
        <dbReference type="Rhea" id="RHEA:41812"/>
        <dbReference type="Rhea" id="RHEA-COMP:9627"/>
        <dbReference type="Rhea" id="RHEA-COMP:9628"/>
        <dbReference type="ChEBI" id="CHEBI:15378"/>
        <dbReference type="ChEBI" id="CHEBI:57783"/>
        <dbReference type="ChEBI" id="CHEBI:58349"/>
        <dbReference type="ChEBI" id="CHEBI:78453"/>
        <dbReference type="ChEBI" id="CHEBI:78454"/>
    </reaction>
    <physiologicalReaction direction="left-to-right" evidence="43">
        <dbReference type="Rhea" id="RHEA:41813"/>
    </physiologicalReaction>
</comment>
<comment type="catalytic activity">
    <reaction evidence="33">
        <text>(3R)-hydroxyoctadecanoyl-[ACP] = (2E)-octadecenoyl-[ACP] + H2O</text>
        <dbReference type="Rhea" id="RHEA:41924"/>
        <dbReference type="Rhea" id="RHEA-COMP:9654"/>
        <dbReference type="Rhea" id="RHEA-COMP:9655"/>
        <dbReference type="ChEBI" id="CHEBI:15377"/>
        <dbReference type="ChEBI" id="CHEBI:78488"/>
        <dbReference type="ChEBI" id="CHEBI:78489"/>
    </reaction>
    <physiologicalReaction direction="left-to-right" evidence="33">
        <dbReference type="Rhea" id="RHEA:41925"/>
    </physiologicalReaction>
</comment>
<dbReference type="InterPro" id="IPR049391">
    <property type="entry name" value="FAS_pseudo-KR"/>
</dbReference>
<keyword evidence="15" id="KW-0702">S-nitrosylation</keyword>
<comment type="catalytic activity">
    <reaction evidence="40">
        <text>a (3R)-hydroxyacyl-[ACP] + NADP(+) = a 3-oxoacyl-[ACP] + NADPH + H(+)</text>
        <dbReference type="Rhea" id="RHEA:17397"/>
        <dbReference type="Rhea" id="RHEA-COMP:9916"/>
        <dbReference type="Rhea" id="RHEA-COMP:9945"/>
        <dbReference type="ChEBI" id="CHEBI:15378"/>
        <dbReference type="ChEBI" id="CHEBI:57783"/>
        <dbReference type="ChEBI" id="CHEBI:58349"/>
        <dbReference type="ChEBI" id="CHEBI:78776"/>
        <dbReference type="ChEBI" id="CHEBI:78827"/>
        <dbReference type="EC" id="1.1.1.100"/>
    </reaction>
    <physiologicalReaction direction="right-to-left" evidence="40">
        <dbReference type="Rhea" id="RHEA:17399"/>
    </physiologicalReaction>
</comment>
<evidence type="ECO:0000256" key="6">
    <source>
        <dbReference type="ARBA" id="ARBA00013167"/>
    </source>
</evidence>
<dbReference type="EC" id="2.3.1.39" evidence="9"/>
<keyword evidence="26" id="KW-0511">Multifunctional enzyme</keyword>
<dbReference type="InterPro" id="IPR014043">
    <property type="entry name" value="Acyl_transferase_dom"/>
</dbReference>
<dbReference type="InterPro" id="IPR032821">
    <property type="entry name" value="PKS_assoc"/>
</dbReference>
<dbReference type="InterPro" id="IPR013968">
    <property type="entry name" value="PKS_KR"/>
</dbReference>
<evidence type="ECO:0000256" key="38">
    <source>
        <dbReference type="ARBA" id="ARBA00047300"/>
    </source>
</evidence>
<comment type="catalytic activity">
    <reaction evidence="34">
        <text>(3R)-hydroxyhexadecanoyl-[ACP] = (2E)-hexadecenoyl-[ACP] + H2O</text>
        <dbReference type="Rhea" id="RHEA:41908"/>
        <dbReference type="Rhea" id="RHEA-COMP:9650"/>
        <dbReference type="Rhea" id="RHEA-COMP:9651"/>
        <dbReference type="ChEBI" id="CHEBI:15377"/>
        <dbReference type="ChEBI" id="CHEBI:78480"/>
        <dbReference type="ChEBI" id="CHEBI:78481"/>
    </reaction>
    <physiologicalReaction direction="left-to-right" evidence="34">
        <dbReference type="Rhea" id="RHEA:41909"/>
    </physiologicalReaction>
</comment>
<name>A0ABQ8M921_LABRO</name>
<comment type="catalytic activity">
    <reaction evidence="68">
        <text>octanoyl-[ACP] + malonyl-[ACP] + H(+) = 3-oxodecanoyl-[ACP] + holo-[ACP] + CO2</text>
        <dbReference type="Rhea" id="RHEA:41852"/>
        <dbReference type="Rhea" id="RHEA-COMP:9623"/>
        <dbReference type="Rhea" id="RHEA-COMP:9636"/>
        <dbReference type="Rhea" id="RHEA-COMP:9637"/>
        <dbReference type="Rhea" id="RHEA-COMP:9685"/>
        <dbReference type="ChEBI" id="CHEBI:15378"/>
        <dbReference type="ChEBI" id="CHEBI:16526"/>
        <dbReference type="ChEBI" id="CHEBI:64479"/>
        <dbReference type="ChEBI" id="CHEBI:78449"/>
        <dbReference type="ChEBI" id="CHEBI:78463"/>
        <dbReference type="ChEBI" id="CHEBI:78464"/>
    </reaction>
    <physiologicalReaction direction="left-to-right" evidence="68">
        <dbReference type="Rhea" id="RHEA:41853"/>
    </physiologicalReaction>
</comment>
<dbReference type="InterPro" id="IPR020806">
    <property type="entry name" value="PKS_PP-bd"/>
</dbReference>
<dbReference type="Gene3D" id="1.10.1200.10">
    <property type="entry name" value="ACP-like"/>
    <property type="match status" value="1"/>
</dbReference>
<evidence type="ECO:0000256" key="20">
    <source>
        <dbReference type="ARBA" id="ARBA00022990"/>
    </source>
</evidence>
<evidence type="ECO:0000256" key="31">
    <source>
        <dbReference type="ARBA" id="ARBA00023394"/>
    </source>
</evidence>
<evidence type="ECO:0000256" key="37">
    <source>
        <dbReference type="ARBA" id="ARBA00044883"/>
    </source>
</evidence>
<dbReference type="PROSITE" id="PS52004">
    <property type="entry name" value="KS3_2"/>
    <property type="match status" value="1"/>
</dbReference>
<reference evidence="71 72" key="1">
    <citation type="submission" date="2022-01" db="EMBL/GenBank/DDBJ databases">
        <title>A high-quality chromosome-level genome assembly of rohu carp, Labeo rohita.</title>
        <authorList>
            <person name="Arick M.A. II"/>
            <person name="Hsu C.-Y."/>
            <person name="Magbanua Z."/>
            <person name="Pechanova O."/>
            <person name="Grover C."/>
            <person name="Miller E."/>
            <person name="Thrash A."/>
            <person name="Ezzel L."/>
            <person name="Alam S."/>
            <person name="Benzie J."/>
            <person name="Hamilton M."/>
            <person name="Karsi A."/>
            <person name="Lawrence M.L."/>
            <person name="Peterson D.G."/>
        </authorList>
    </citation>
    <scope>NUCLEOTIDE SEQUENCE [LARGE SCALE GENOMIC DNA]</scope>
    <source>
        <strain evidence="72">BAU-BD-2019</strain>
        <tissue evidence="71">Blood</tissue>
    </source>
</reference>
<keyword evidence="11" id="KW-0596">Phosphopantetheine</keyword>
<comment type="catalytic activity">
    <reaction evidence="62">
        <text>(2E)-tetradecenoyl-[ACP] + NADPH + H(+) = tetradecanoyl-[ACP] + NADP(+)</text>
        <dbReference type="Rhea" id="RHEA:41896"/>
        <dbReference type="Rhea" id="RHEA-COMP:9647"/>
        <dbReference type="Rhea" id="RHEA-COMP:9648"/>
        <dbReference type="ChEBI" id="CHEBI:15378"/>
        <dbReference type="ChEBI" id="CHEBI:57783"/>
        <dbReference type="ChEBI" id="CHEBI:58349"/>
        <dbReference type="ChEBI" id="CHEBI:78475"/>
        <dbReference type="ChEBI" id="CHEBI:78477"/>
    </reaction>
    <physiologicalReaction direction="left-to-right" evidence="62">
        <dbReference type="Rhea" id="RHEA:41897"/>
    </physiologicalReaction>
</comment>
<dbReference type="InterPro" id="IPR014031">
    <property type="entry name" value="Ketoacyl_synth_C"/>
</dbReference>
<dbReference type="Pfam" id="PF08659">
    <property type="entry name" value="KR"/>
    <property type="match status" value="1"/>
</dbReference>
<dbReference type="EC" id="1.3.1.39" evidence="2"/>
<evidence type="ECO:0000256" key="8">
    <source>
        <dbReference type="ARBA" id="ARBA00013256"/>
    </source>
</evidence>
<dbReference type="InterPro" id="IPR018201">
    <property type="entry name" value="Ketoacyl_synth_AS"/>
</dbReference>
<comment type="catalytic activity">
    <reaction evidence="32">
        <text>(3R)-hydroxytetradecanoyl-[ACP] = (2E)-tetradecenoyl-[ACP] + H2O</text>
        <dbReference type="Rhea" id="RHEA:41892"/>
        <dbReference type="Rhea" id="RHEA-COMP:9646"/>
        <dbReference type="Rhea" id="RHEA-COMP:9647"/>
        <dbReference type="ChEBI" id="CHEBI:15377"/>
        <dbReference type="ChEBI" id="CHEBI:78474"/>
        <dbReference type="ChEBI" id="CHEBI:78475"/>
    </reaction>
    <physiologicalReaction direction="left-to-right" evidence="32">
        <dbReference type="Rhea" id="RHEA:41893"/>
    </physiologicalReaction>
</comment>
<comment type="catalytic activity">
    <reaction evidence="38">
        <text>3-oxooctadecanoyl-[ACP] + NADPH + H(+) = (3R)-hydroxyoctadecanoyl-[ACP] + NADP(+)</text>
        <dbReference type="Rhea" id="RHEA:41920"/>
        <dbReference type="Rhea" id="RHEA-COMP:9653"/>
        <dbReference type="Rhea" id="RHEA-COMP:9654"/>
        <dbReference type="ChEBI" id="CHEBI:15378"/>
        <dbReference type="ChEBI" id="CHEBI:57783"/>
        <dbReference type="ChEBI" id="CHEBI:58349"/>
        <dbReference type="ChEBI" id="CHEBI:78487"/>
        <dbReference type="ChEBI" id="CHEBI:78488"/>
    </reaction>
    <physiologicalReaction direction="left-to-right" evidence="38">
        <dbReference type="Rhea" id="RHEA:41921"/>
    </physiologicalReaction>
</comment>
<evidence type="ECO:0000256" key="62">
    <source>
        <dbReference type="ARBA" id="ARBA00049171"/>
    </source>
</evidence>
<evidence type="ECO:0000256" key="58">
    <source>
        <dbReference type="ARBA" id="ARBA00048704"/>
    </source>
</evidence>
<evidence type="ECO:0000256" key="55">
    <source>
        <dbReference type="ARBA" id="ARBA00048571"/>
    </source>
</evidence>
<evidence type="ECO:0000256" key="35">
    <source>
        <dbReference type="ARBA" id="ARBA00023402"/>
    </source>
</evidence>
<evidence type="ECO:0000256" key="52">
    <source>
        <dbReference type="ARBA" id="ARBA00048404"/>
    </source>
</evidence>
<dbReference type="SUPFAM" id="SSF53474">
    <property type="entry name" value="alpha/beta-Hydrolases"/>
    <property type="match status" value="1"/>
</dbReference>
<dbReference type="SMART" id="SM00822">
    <property type="entry name" value="PKS_KR"/>
    <property type="match status" value="1"/>
</dbReference>
<comment type="catalytic activity">
    <reaction evidence="31">
        <text>a (3R)-hydroxyacyl-[ACP] = a (2E)-enoyl-[ACP] + H2O</text>
        <dbReference type="Rhea" id="RHEA:13097"/>
        <dbReference type="Rhea" id="RHEA-COMP:9925"/>
        <dbReference type="Rhea" id="RHEA-COMP:9945"/>
        <dbReference type="ChEBI" id="CHEBI:15377"/>
        <dbReference type="ChEBI" id="CHEBI:78784"/>
        <dbReference type="ChEBI" id="CHEBI:78827"/>
        <dbReference type="EC" id="4.2.1.59"/>
    </reaction>
    <physiologicalReaction direction="left-to-right" evidence="31">
        <dbReference type="Rhea" id="RHEA:13098"/>
    </physiologicalReaction>
</comment>
<dbReference type="InterPro" id="IPR036291">
    <property type="entry name" value="NAD(P)-bd_dom_sf"/>
</dbReference>